<proteinExistence type="predicted"/>
<dbReference type="AlphaFoldDB" id="A0A502EEW3"/>
<sequence>MLGARHQLVTMRTELDAQIRSVLKTFGLILGTGNKDTLIKRAEELAQGHPVISSLVAKLAEVRRL</sequence>
<organism evidence="1 2">
    <name type="scientific">Muricoccus nepalensis</name>
    <dbReference type="NCBI Taxonomy" id="1854500"/>
    <lineage>
        <taxon>Bacteria</taxon>
        <taxon>Pseudomonadati</taxon>
        <taxon>Pseudomonadota</taxon>
        <taxon>Alphaproteobacteria</taxon>
        <taxon>Acetobacterales</taxon>
        <taxon>Roseomonadaceae</taxon>
        <taxon>Muricoccus</taxon>
    </lineage>
</organism>
<keyword evidence="2" id="KW-1185">Reference proteome</keyword>
<dbReference type="Proteomes" id="UP000317078">
    <property type="component" value="Unassembled WGS sequence"/>
</dbReference>
<evidence type="ECO:0000313" key="2">
    <source>
        <dbReference type="Proteomes" id="UP000317078"/>
    </source>
</evidence>
<dbReference type="EMBL" id="RCZP01000099">
    <property type="protein sequence ID" value="TPG36255.1"/>
    <property type="molecule type" value="Genomic_DNA"/>
</dbReference>
<reference evidence="1 2" key="1">
    <citation type="journal article" date="2019" name="Environ. Microbiol.">
        <title>Species interactions and distinct microbial communities in high Arctic permafrost affected cryosols are associated with the CH4 and CO2 gas fluxes.</title>
        <authorList>
            <person name="Altshuler I."/>
            <person name="Hamel J."/>
            <person name="Turney S."/>
            <person name="Magnuson E."/>
            <person name="Levesque R."/>
            <person name="Greer C."/>
            <person name="Whyte L.G."/>
        </authorList>
    </citation>
    <scope>NUCLEOTIDE SEQUENCE [LARGE SCALE GENOMIC DNA]</scope>
    <source>
        <strain evidence="1 2">S9.3B</strain>
    </source>
</reference>
<comment type="caution">
    <text evidence="1">The sequence shown here is derived from an EMBL/GenBank/DDBJ whole genome shotgun (WGS) entry which is preliminary data.</text>
</comment>
<accession>A0A502EEW3</accession>
<name>A0A502EEW3_9PROT</name>
<protein>
    <submittedName>
        <fullName evidence="1">Uncharacterized protein</fullName>
    </submittedName>
</protein>
<gene>
    <name evidence="1" type="ORF">EAH89_30320</name>
</gene>
<evidence type="ECO:0000313" key="1">
    <source>
        <dbReference type="EMBL" id="TPG36255.1"/>
    </source>
</evidence>